<dbReference type="InterPro" id="IPR018089">
    <property type="entry name" value="OMPdecase_AS"/>
</dbReference>
<evidence type="ECO:0000313" key="12">
    <source>
        <dbReference type="Proteomes" id="UP000229362"/>
    </source>
</evidence>
<feature type="domain" description="Orotidine 5'-phosphate decarboxylase" evidence="10">
    <location>
        <begin position="7"/>
        <end position="220"/>
    </location>
</feature>
<dbReference type="NCBIfam" id="TIGR01740">
    <property type="entry name" value="pyrF"/>
    <property type="match status" value="1"/>
</dbReference>
<evidence type="ECO:0000313" key="11">
    <source>
        <dbReference type="EMBL" id="PIT86371.1"/>
    </source>
</evidence>
<keyword evidence="3 9" id="KW-0210">Decarboxylase</keyword>
<feature type="binding site" evidence="8">
    <location>
        <position position="204"/>
    </location>
    <ligand>
        <name>substrate</name>
    </ligand>
</feature>
<proteinExistence type="inferred from homology"/>
<reference evidence="12" key="1">
    <citation type="submission" date="2017-09" db="EMBL/GenBank/DDBJ databases">
        <title>Depth-based differentiation of microbial function through sediment-hosted aquifers and enrichment of novel symbionts in the deep terrestrial subsurface.</title>
        <authorList>
            <person name="Probst A.J."/>
            <person name="Ladd B."/>
            <person name="Jarett J.K."/>
            <person name="Geller-Mcgrath D.E."/>
            <person name="Sieber C.M.K."/>
            <person name="Emerson J.B."/>
            <person name="Anantharaman K."/>
            <person name="Thomas B.C."/>
            <person name="Malmstrom R."/>
            <person name="Stieglmeier M."/>
            <person name="Klingl A."/>
            <person name="Woyke T."/>
            <person name="Ryan C.M."/>
            <person name="Banfield J.F."/>
        </authorList>
    </citation>
    <scope>NUCLEOTIDE SEQUENCE [LARGE SCALE GENOMIC DNA]</scope>
</reference>
<feature type="active site" description="For OMPdecase activity" evidence="7">
    <location>
        <position position="68"/>
    </location>
</feature>
<dbReference type="InterPro" id="IPR011060">
    <property type="entry name" value="RibuloseP-bd_barrel"/>
</dbReference>
<feature type="binding site" evidence="8">
    <location>
        <position position="184"/>
    </location>
    <ligand>
        <name>substrate</name>
    </ligand>
</feature>
<feature type="active site" description="For OMPdecase activity" evidence="7">
    <location>
        <position position="66"/>
    </location>
</feature>
<evidence type="ECO:0000256" key="6">
    <source>
        <dbReference type="ARBA" id="ARBA00049157"/>
    </source>
</evidence>
<dbReference type="GO" id="GO:0004590">
    <property type="term" value="F:orotidine-5'-phosphate decarboxylase activity"/>
    <property type="evidence" value="ECO:0007669"/>
    <property type="project" value="UniProtKB-EC"/>
</dbReference>
<protein>
    <recommendedName>
        <fullName evidence="9">Orotidine 5'-phosphate decarboxylase</fullName>
        <ecNumber evidence="9">4.1.1.23</ecNumber>
    </recommendedName>
</protein>
<dbReference type="EC" id="4.1.1.23" evidence="9"/>
<evidence type="ECO:0000256" key="9">
    <source>
        <dbReference type="RuleBase" id="RU000512"/>
    </source>
</evidence>
<name>A0A2M6W0R6_9BACT</name>
<gene>
    <name evidence="11" type="primary">pyrF</name>
    <name evidence="11" type="ORF">COU33_03565</name>
</gene>
<dbReference type="EMBL" id="PFBZ01000153">
    <property type="protein sequence ID" value="PIT86371.1"/>
    <property type="molecule type" value="Genomic_DNA"/>
</dbReference>
<evidence type="ECO:0000256" key="4">
    <source>
        <dbReference type="ARBA" id="ARBA00022975"/>
    </source>
</evidence>
<feature type="binding site" evidence="8">
    <location>
        <position position="13"/>
    </location>
    <ligand>
        <name>substrate</name>
    </ligand>
</feature>
<evidence type="ECO:0000259" key="10">
    <source>
        <dbReference type="SMART" id="SM00934"/>
    </source>
</evidence>
<dbReference type="UniPathway" id="UPA00070">
    <property type="reaction ID" value="UER00120"/>
</dbReference>
<dbReference type="GO" id="GO:0044205">
    <property type="term" value="P:'de novo' UMP biosynthetic process"/>
    <property type="evidence" value="ECO:0007669"/>
    <property type="project" value="UniProtKB-UniPathway"/>
</dbReference>
<organism evidence="11 12">
    <name type="scientific">Candidatus Magasanikbacteria bacterium CG10_big_fil_rev_8_21_14_0_10_43_6</name>
    <dbReference type="NCBI Taxonomy" id="1974650"/>
    <lineage>
        <taxon>Bacteria</taxon>
        <taxon>Candidatus Magasanikiibacteriota</taxon>
    </lineage>
</organism>
<dbReference type="SMART" id="SM00934">
    <property type="entry name" value="OMPdecase"/>
    <property type="match status" value="1"/>
</dbReference>
<evidence type="ECO:0000256" key="1">
    <source>
        <dbReference type="ARBA" id="ARBA00002356"/>
    </source>
</evidence>
<keyword evidence="5 9" id="KW-0456">Lyase</keyword>
<keyword evidence="4 9" id="KW-0665">Pyrimidine biosynthesis</keyword>
<dbReference type="InterPro" id="IPR013785">
    <property type="entry name" value="Aldolase_TIM"/>
</dbReference>
<dbReference type="FunFam" id="3.20.20.70:FF:000092">
    <property type="entry name" value="Uridine monophosphate synthetase"/>
    <property type="match status" value="1"/>
</dbReference>
<dbReference type="PANTHER" id="PTHR19278">
    <property type="entry name" value="OROTATE PHOSPHORIBOSYLTRANSFERASE"/>
    <property type="match status" value="1"/>
</dbReference>
<dbReference type="GO" id="GO:0004588">
    <property type="term" value="F:orotate phosphoribosyltransferase activity"/>
    <property type="evidence" value="ECO:0007669"/>
    <property type="project" value="TreeGrafter"/>
</dbReference>
<evidence type="ECO:0000256" key="3">
    <source>
        <dbReference type="ARBA" id="ARBA00022793"/>
    </source>
</evidence>
<dbReference type="PROSITE" id="PS00156">
    <property type="entry name" value="OMPDECASE"/>
    <property type="match status" value="1"/>
</dbReference>
<feature type="binding site" evidence="8">
    <location>
        <position position="126"/>
    </location>
    <ligand>
        <name>substrate</name>
    </ligand>
</feature>
<accession>A0A2M6W0R6</accession>
<dbReference type="GO" id="GO:0006207">
    <property type="term" value="P:'de novo' pyrimidine nucleobase biosynthetic process"/>
    <property type="evidence" value="ECO:0007669"/>
    <property type="project" value="InterPro"/>
</dbReference>
<feature type="binding site" evidence="8">
    <location>
        <position position="35"/>
    </location>
    <ligand>
        <name>substrate</name>
    </ligand>
</feature>
<dbReference type="InterPro" id="IPR014732">
    <property type="entry name" value="OMPdecase"/>
</dbReference>
<comment type="caution">
    <text evidence="11">The sequence shown here is derived from an EMBL/GenBank/DDBJ whole genome shotgun (WGS) entry which is preliminary data.</text>
</comment>
<dbReference type="PANTHER" id="PTHR19278:SF9">
    <property type="entry name" value="URIDINE 5'-MONOPHOSPHATE SYNTHASE"/>
    <property type="match status" value="1"/>
</dbReference>
<comment type="catalytic activity">
    <reaction evidence="6 9">
        <text>orotidine 5'-phosphate + H(+) = UMP + CO2</text>
        <dbReference type="Rhea" id="RHEA:11596"/>
        <dbReference type="ChEBI" id="CHEBI:15378"/>
        <dbReference type="ChEBI" id="CHEBI:16526"/>
        <dbReference type="ChEBI" id="CHEBI:57538"/>
        <dbReference type="ChEBI" id="CHEBI:57865"/>
        <dbReference type="EC" id="4.1.1.23"/>
    </reaction>
</comment>
<dbReference type="Proteomes" id="UP000229362">
    <property type="component" value="Unassembled WGS sequence"/>
</dbReference>
<comment type="function">
    <text evidence="1">Catalyzes the decarboxylation of orotidine 5'-monophosphate (OMP) to uridine 5'-monophosphate (UMP).</text>
</comment>
<feature type="active site" description="For OMPdecase activity" evidence="7">
    <location>
        <position position="71"/>
    </location>
</feature>
<evidence type="ECO:0000256" key="8">
    <source>
        <dbReference type="PIRSR" id="PIRSR614732-2"/>
    </source>
</evidence>
<dbReference type="SUPFAM" id="SSF51366">
    <property type="entry name" value="Ribulose-phoshate binding barrel"/>
    <property type="match status" value="1"/>
</dbReference>
<evidence type="ECO:0000256" key="5">
    <source>
        <dbReference type="ARBA" id="ARBA00023239"/>
    </source>
</evidence>
<dbReference type="AlphaFoldDB" id="A0A2M6W0R6"/>
<dbReference type="InterPro" id="IPR001754">
    <property type="entry name" value="OMPdeCOase_dom"/>
</dbReference>
<dbReference type="Gene3D" id="3.20.20.70">
    <property type="entry name" value="Aldolase class I"/>
    <property type="match status" value="1"/>
</dbReference>
<comment type="pathway">
    <text evidence="2 9">Pyrimidine metabolism; UMP biosynthesis via de novo pathway; UMP from orotate: step 2/2.</text>
</comment>
<evidence type="ECO:0000256" key="2">
    <source>
        <dbReference type="ARBA" id="ARBA00004861"/>
    </source>
</evidence>
<comment type="similarity">
    <text evidence="9">Belongs to the OMP decarboxylase family.</text>
</comment>
<evidence type="ECO:0000256" key="7">
    <source>
        <dbReference type="PIRSR" id="PIRSR614732-1"/>
    </source>
</evidence>
<feature type="binding site" evidence="8">
    <location>
        <position position="205"/>
    </location>
    <ligand>
        <name>substrate</name>
    </ligand>
</feature>
<sequence length="234" mass="25897">MEDKQTNLSVAADVTTKAALLQIARECGPEICLLKTHIDIIEDFDQDLVQELTKLAAEHSFLIFEDRKFADIGNTVRQQYEHGMYHIANWADITNAHPVPGPGIIQGLKEVGLPRGRGLLLLAEMSPEGNLATGEYTQKTLDMAHAHKNFVIGFVAMKKLTDDPTFIHMTPGVKLEVGTDALGQRYNTPDMVITTEESDIIIVGRGITEAENIPLAAKQYRNAGWAAYQKRLSK</sequence>
<dbReference type="CDD" id="cd04725">
    <property type="entry name" value="OMP_decarboxylase_like"/>
    <property type="match status" value="1"/>
</dbReference>
<dbReference type="Pfam" id="PF00215">
    <property type="entry name" value="OMPdecase"/>
    <property type="match status" value="1"/>
</dbReference>